<dbReference type="CDD" id="cd00202">
    <property type="entry name" value="ZnF_GATA"/>
    <property type="match status" value="2"/>
</dbReference>
<dbReference type="FunFam" id="3.30.50.10:FF:000007">
    <property type="entry name" value="Nitrogen regulatory AreA, N-terminal"/>
    <property type="match status" value="1"/>
</dbReference>
<comment type="subcellular location">
    <subcellularLocation>
        <location evidence="1">Nucleus</location>
    </subcellularLocation>
</comment>
<protein>
    <recommendedName>
        <fullName evidence="11">GATA-type domain-containing protein</fullName>
    </recommendedName>
</protein>
<keyword evidence="7" id="KW-0539">Nucleus</keyword>
<keyword evidence="3 8" id="KW-0863">Zinc-finger</keyword>
<dbReference type="AlphaFoldDB" id="A0A5C3FAK9"/>
<feature type="compositionally biased region" description="Low complexity" evidence="10">
    <location>
        <begin position="841"/>
        <end position="858"/>
    </location>
</feature>
<evidence type="ECO:0000256" key="4">
    <source>
        <dbReference type="ARBA" id="ARBA00022833"/>
    </source>
</evidence>
<feature type="region of interest" description="Disordered" evidence="10">
    <location>
        <begin position="1"/>
        <end position="220"/>
    </location>
</feature>
<keyword evidence="2" id="KW-0479">Metal-binding</keyword>
<evidence type="ECO:0000256" key="7">
    <source>
        <dbReference type="ARBA" id="ARBA00023242"/>
    </source>
</evidence>
<feature type="compositionally biased region" description="Polar residues" evidence="10">
    <location>
        <begin position="713"/>
        <end position="725"/>
    </location>
</feature>
<evidence type="ECO:0000256" key="8">
    <source>
        <dbReference type="PROSITE-ProRule" id="PRU00094"/>
    </source>
</evidence>
<feature type="compositionally biased region" description="Low complexity" evidence="10">
    <location>
        <begin position="52"/>
        <end position="66"/>
    </location>
</feature>
<feature type="compositionally biased region" description="Low complexity" evidence="10">
    <location>
        <begin position="956"/>
        <end position="971"/>
    </location>
</feature>
<feature type="compositionally biased region" description="Basic and acidic residues" evidence="10">
    <location>
        <begin position="1068"/>
        <end position="1079"/>
    </location>
</feature>
<feature type="compositionally biased region" description="Basic residues" evidence="10">
    <location>
        <begin position="806"/>
        <end position="818"/>
    </location>
</feature>
<keyword evidence="9" id="KW-0175">Coiled coil</keyword>
<feature type="region of interest" description="Disordered" evidence="10">
    <location>
        <begin position="401"/>
        <end position="440"/>
    </location>
</feature>
<gene>
    <name evidence="12" type="ORF">PSFLO_06187</name>
</gene>
<dbReference type="SMART" id="SM00401">
    <property type="entry name" value="ZnF_GATA"/>
    <property type="match status" value="2"/>
</dbReference>
<evidence type="ECO:0000313" key="12">
    <source>
        <dbReference type="EMBL" id="SPO40705.1"/>
    </source>
</evidence>
<feature type="compositionally biased region" description="Basic and acidic residues" evidence="10">
    <location>
        <begin position="939"/>
        <end position="952"/>
    </location>
</feature>
<evidence type="ECO:0000256" key="1">
    <source>
        <dbReference type="ARBA" id="ARBA00004123"/>
    </source>
</evidence>
<keyword evidence="4" id="KW-0862">Zinc</keyword>
<dbReference type="SUPFAM" id="SSF57716">
    <property type="entry name" value="Glucocorticoid receptor-like (DNA-binding domain)"/>
    <property type="match status" value="2"/>
</dbReference>
<feature type="region of interest" description="Disordered" evidence="10">
    <location>
        <begin position="1093"/>
        <end position="1142"/>
    </location>
</feature>
<evidence type="ECO:0000256" key="10">
    <source>
        <dbReference type="SAM" id="MobiDB-lite"/>
    </source>
</evidence>
<feature type="compositionally biased region" description="Polar residues" evidence="10">
    <location>
        <begin position="1125"/>
        <end position="1142"/>
    </location>
</feature>
<dbReference type="PANTHER" id="PTHR10071">
    <property type="entry name" value="TRANSCRIPTION FACTOR GATA FAMILY MEMBER"/>
    <property type="match status" value="1"/>
</dbReference>
<dbReference type="Proteomes" id="UP000323386">
    <property type="component" value="Unassembled WGS sequence"/>
</dbReference>
<dbReference type="PANTHER" id="PTHR10071:SF335">
    <property type="entry name" value="IRON-SENSING TRANSCRIPTIONAL REPRESSOR-RELATED"/>
    <property type="match status" value="1"/>
</dbReference>
<feature type="compositionally biased region" description="Low complexity" evidence="10">
    <location>
        <begin position="100"/>
        <end position="115"/>
    </location>
</feature>
<name>A0A5C3FAK9_9BASI</name>
<evidence type="ECO:0000256" key="5">
    <source>
        <dbReference type="ARBA" id="ARBA00023015"/>
    </source>
</evidence>
<feature type="compositionally biased region" description="Basic residues" evidence="10">
    <location>
        <begin position="829"/>
        <end position="840"/>
    </location>
</feature>
<feature type="domain" description="GATA-type" evidence="11">
    <location>
        <begin position="362"/>
        <end position="418"/>
    </location>
</feature>
<dbReference type="GO" id="GO:0000981">
    <property type="term" value="F:DNA-binding transcription factor activity, RNA polymerase II-specific"/>
    <property type="evidence" value="ECO:0007669"/>
    <property type="project" value="TreeGrafter"/>
</dbReference>
<dbReference type="OrthoDB" id="515401at2759"/>
<dbReference type="InterPro" id="IPR039355">
    <property type="entry name" value="Transcription_factor_GATA"/>
</dbReference>
<evidence type="ECO:0000259" key="11">
    <source>
        <dbReference type="PROSITE" id="PS50114"/>
    </source>
</evidence>
<feature type="compositionally biased region" description="Basic and acidic residues" evidence="10">
    <location>
        <begin position="1021"/>
        <end position="1031"/>
    </location>
</feature>
<accession>A0A5C3FAK9</accession>
<dbReference type="GO" id="GO:0045944">
    <property type="term" value="P:positive regulation of transcription by RNA polymerase II"/>
    <property type="evidence" value="ECO:0007669"/>
    <property type="project" value="TreeGrafter"/>
</dbReference>
<sequence>MTLPLTSAAAQSQAVPPSTTSSFQHPAKDNAATRSRDDRYFPEPSAHTSRHASPANSLSRPSSPSLHRQLAPIQPRDAHASPAGIALAPLRGSHLSGLHPDSTSNPPSRSNSPLPYENRPGAQRHDSPASVRHSPRPATPSSGPRTQQGISLPPISALQRGVPSASLGESSRLPPVGSPNLGASHHNRDPREATHPFMGASFRAGSPANSVASSSHAFHDRSRASSIAGLRDEAAMIDVGRPAHDDRVRIVAEQGHVASHRRPEMPSMQHRGEASRGYHSAAKPNGGGLSYDQQHHLDDGAARSLYAPIRAPPARSDRSPGSNGVGAEGHEHRSPTTPAQLPVPQRGNRESSPNKLSPSMSQSSGLQCSNCGVTSTPLWRRAPDGSTICNACGLYMKSHSTHRAASFRRSTTAESPPRTGRAAMAPPVPTVRREDDPKSGSCPGDGFCNGTGGTASCSGCPAYNNNLSHAIKANHRCGGAGRAPEQSTAGAVPAAGQPEGSRAPTAATSTDVKAAAPEDAKVEDPSGVVGALRCTNCQTTTTPLWRRDEDGNNICNACGLYQKLHGTHRPIGMKKSVIKRRKRVPANASVQPTVDGDGSGGSGSGHPAIAPAAGKVSDHAPSAAEARRGKKAQPAGEQALREARDREAAMALMEVGAGGRANSSRPSARLSPGNDPLPSSAAEQLAADKPRSGTGELGTPNAGARPTKRARKSQPTNAKQPQQPIQAEVSAGPPHSLSEGQPMDLYTNSPNLHAPPGLGNRFPPYEQAGNDTRQRAGSPTPFHEYARGPRMPPHAESGARNGANGPHHHHHAHHHHAVAHAQHGGHGAHVGHHHHHHHHPVSSSMMSNGSVGAPGAAPAGFLPAPGMVRIADLERHRDELIHERKRLNELLQRTESLIAAAMHGVIGHDQPFTAQHHPAVAYTHGERPSQPSQPGTPSDGDRSRAVRMKDEANDVATPSGPAAQSSSASTSSEKDELESLRASNSPGASSTPARPAASSRRNSFEQRMASLPVLPAVPLKRASDSQLDRAGDGAAMATRPSLTTRKSQTWSIEENQAQAQSQRLKRSRRDDEDGDDKFNWENLYGKARLEKAGDWRGFARPAEREKASGSSSKLLKQVTRRESEQAVQNGLQSAQPSPASAH</sequence>
<evidence type="ECO:0000256" key="3">
    <source>
        <dbReference type="ARBA" id="ARBA00022771"/>
    </source>
</evidence>
<reference evidence="12 13" key="1">
    <citation type="submission" date="2018-03" db="EMBL/GenBank/DDBJ databases">
        <authorList>
            <person name="Guldener U."/>
        </authorList>
    </citation>
    <scope>NUCLEOTIDE SEQUENCE [LARGE SCALE GENOMIC DNA]</scope>
    <source>
        <strain evidence="12 13">DAOM196992</strain>
    </source>
</reference>
<feature type="compositionally biased region" description="Polar residues" evidence="10">
    <location>
        <begin position="15"/>
        <end position="24"/>
    </location>
</feature>
<feature type="compositionally biased region" description="Polar residues" evidence="10">
    <location>
        <begin position="139"/>
        <end position="150"/>
    </location>
</feature>
<evidence type="ECO:0000256" key="9">
    <source>
        <dbReference type="SAM" id="Coils"/>
    </source>
</evidence>
<organism evidence="12 13">
    <name type="scientific">Pseudozyma flocculosa</name>
    <dbReference type="NCBI Taxonomy" id="84751"/>
    <lineage>
        <taxon>Eukaryota</taxon>
        <taxon>Fungi</taxon>
        <taxon>Dikarya</taxon>
        <taxon>Basidiomycota</taxon>
        <taxon>Ustilaginomycotina</taxon>
        <taxon>Ustilaginomycetes</taxon>
        <taxon>Ustilaginales</taxon>
        <taxon>Ustilaginaceae</taxon>
        <taxon>Pseudozyma</taxon>
    </lineage>
</organism>
<feature type="region of interest" description="Disordered" evidence="10">
    <location>
        <begin position="478"/>
        <end position="525"/>
    </location>
</feature>
<feature type="coiled-coil region" evidence="9">
    <location>
        <begin position="870"/>
        <end position="897"/>
    </location>
</feature>
<dbReference type="PROSITE" id="PS00344">
    <property type="entry name" value="GATA_ZN_FINGER_1"/>
    <property type="match status" value="2"/>
</dbReference>
<keyword evidence="6" id="KW-0804">Transcription</keyword>
<dbReference type="Gene3D" id="3.30.50.10">
    <property type="entry name" value="Erythroid Transcription Factor GATA-1, subunit A"/>
    <property type="match status" value="2"/>
</dbReference>
<dbReference type="PRINTS" id="PR00619">
    <property type="entry name" value="GATAZNFINGER"/>
</dbReference>
<feature type="region of interest" description="Disordered" evidence="10">
    <location>
        <begin position="254"/>
        <end position="294"/>
    </location>
</feature>
<evidence type="ECO:0000256" key="2">
    <source>
        <dbReference type="ARBA" id="ARBA00022723"/>
    </source>
</evidence>
<dbReference type="PROSITE" id="PS50114">
    <property type="entry name" value="GATA_ZN_FINGER_2"/>
    <property type="match status" value="2"/>
</dbReference>
<dbReference type="GO" id="GO:0000122">
    <property type="term" value="P:negative regulation of transcription by RNA polymerase II"/>
    <property type="evidence" value="ECO:0007669"/>
    <property type="project" value="TreeGrafter"/>
</dbReference>
<evidence type="ECO:0000256" key="6">
    <source>
        <dbReference type="ARBA" id="ARBA00023163"/>
    </source>
</evidence>
<dbReference type="InterPro" id="IPR013088">
    <property type="entry name" value="Znf_NHR/GATA"/>
</dbReference>
<feature type="region of interest" description="Disordered" evidence="10">
    <location>
        <begin position="576"/>
        <end position="644"/>
    </location>
</feature>
<dbReference type="GO" id="GO:0000978">
    <property type="term" value="F:RNA polymerase II cis-regulatory region sequence-specific DNA binding"/>
    <property type="evidence" value="ECO:0007669"/>
    <property type="project" value="TreeGrafter"/>
</dbReference>
<feature type="compositionally biased region" description="Polar residues" evidence="10">
    <location>
        <begin position="1040"/>
        <end position="1062"/>
    </location>
</feature>
<feature type="domain" description="GATA-type" evidence="11">
    <location>
        <begin position="528"/>
        <end position="581"/>
    </location>
</feature>
<dbReference type="GO" id="GO:0005634">
    <property type="term" value="C:nucleus"/>
    <property type="evidence" value="ECO:0007669"/>
    <property type="project" value="UniProtKB-SubCell"/>
</dbReference>
<keyword evidence="13" id="KW-1185">Reference proteome</keyword>
<keyword evidence="5" id="KW-0805">Transcription regulation</keyword>
<dbReference type="Pfam" id="PF00320">
    <property type="entry name" value="GATA"/>
    <property type="match status" value="2"/>
</dbReference>
<dbReference type="GO" id="GO:0008270">
    <property type="term" value="F:zinc ion binding"/>
    <property type="evidence" value="ECO:0007669"/>
    <property type="project" value="UniProtKB-KW"/>
</dbReference>
<dbReference type="EMBL" id="OOIP01000022">
    <property type="protein sequence ID" value="SPO40705.1"/>
    <property type="molecule type" value="Genomic_DNA"/>
</dbReference>
<feature type="compositionally biased region" description="Polar residues" evidence="10">
    <location>
        <begin position="207"/>
        <end position="216"/>
    </location>
</feature>
<feature type="compositionally biased region" description="Low complexity" evidence="10">
    <location>
        <begin position="985"/>
        <end position="1001"/>
    </location>
</feature>
<evidence type="ECO:0000313" key="13">
    <source>
        <dbReference type="Proteomes" id="UP000323386"/>
    </source>
</evidence>
<dbReference type="InterPro" id="IPR000679">
    <property type="entry name" value="Znf_GATA"/>
</dbReference>
<feature type="region of interest" description="Disordered" evidence="10">
    <location>
        <begin position="657"/>
        <end position="858"/>
    </location>
</feature>
<proteinExistence type="predicted"/>
<feature type="region of interest" description="Disordered" evidence="10">
    <location>
        <begin position="923"/>
        <end position="1079"/>
    </location>
</feature>
<feature type="compositionally biased region" description="Polar residues" evidence="10">
    <location>
        <begin position="350"/>
        <end position="368"/>
    </location>
</feature>
<feature type="region of interest" description="Disordered" evidence="10">
    <location>
        <begin position="311"/>
        <end position="368"/>
    </location>
</feature>